<proteinExistence type="predicted"/>
<dbReference type="AlphaFoldDB" id="W4LFP8"/>
<evidence type="ECO:0000313" key="2">
    <source>
        <dbReference type="Proteomes" id="UP000019141"/>
    </source>
</evidence>
<dbReference type="EMBL" id="AZHW01000773">
    <property type="protein sequence ID" value="ETW96550.1"/>
    <property type="molecule type" value="Genomic_DNA"/>
</dbReference>
<name>W4LFP8_ENTF1</name>
<keyword evidence="2" id="KW-1185">Reference proteome</keyword>
<protein>
    <submittedName>
        <fullName evidence="1">Uncharacterized protein</fullName>
    </submittedName>
</protein>
<gene>
    <name evidence="1" type="ORF">ETSY1_26190</name>
</gene>
<dbReference type="Proteomes" id="UP000019141">
    <property type="component" value="Unassembled WGS sequence"/>
</dbReference>
<evidence type="ECO:0000313" key="1">
    <source>
        <dbReference type="EMBL" id="ETW96550.1"/>
    </source>
</evidence>
<organism evidence="1 2">
    <name type="scientific">Entotheonella factor</name>
    <dbReference type="NCBI Taxonomy" id="1429438"/>
    <lineage>
        <taxon>Bacteria</taxon>
        <taxon>Pseudomonadati</taxon>
        <taxon>Nitrospinota/Tectimicrobiota group</taxon>
        <taxon>Candidatus Tectimicrobiota</taxon>
        <taxon>Candidatus Entotheonellia</taxon>
        <taxon>Candidatus Entotheonellales</taxon>
        <taxon>Candidatus Entotheonellaceae</taxon>
        <taxon>Candidatus Entotheonella</taxon>
    </lineage>
</organism>
<comment type="caution">
    <text evidence="1">The sequence shown here is derived from an EMBL/GenBank/DDBJ whole genome shotgun (WGS) entry which is preliminary data.</text>
</comment>
<sequence length="51" mass="5845">MVEMIRVNLAALIEQVVLTHDGQEVPVDGFRLRDQPDVIYALTRKKENGHE</sequence>
<reference evidence="1 2" key="1">
    <citation type="journal article" date="2014" name="Nature">
        <title>An environmental bacterial taxon with a large and distinct metabolic repertoire.</title>
        <authorList>
            <person name="Wilson M.C."/>
            <person name="Mori T."/>
            <person name="Ruckert C."/>
            <person name="Uria A.R."/>
            <person name="Helf M.J."/>
            <person name="Takada K."/>
            <person name="Gernert C."/>
            <person name="Steffens U.A."/>
            <person name="Heycke N."/>
            <person name="Schmitt S."/>
            <person name="Rinke C."/>
            <person name="Helfrich E.J."/>
            <person name="Brachmann A.O."/>
            <person name="Gurgui C."/>
            <person name="Wakimoto T."/>
            <person name="Kracht M."/>
            <person name="Crusemann M."/>
            <person name="Hentschel U."/>
            <person name="Abe I."/>
            <person name="Matsunaga S."/>
            <person name="Kalinowski J."/>
            <person name="Takeyama H."/>
            <person name="Piel J."/>
        </authorList>
    </citation>
    <scope>NUCLEOTIDE SEQUENCE [LARGE SCALE GENOMIC DNA]</scope>
    <source>
        <strain evidence="2">TSY1</strain>
    </source>
</reference>
<dbReference type="HOGENOM" id="CLU_3096833_0_0_7"/>
<accession>W4LFP8</accession>